<proteinExistence type="predicted"/>
<dbReference type="Proteomes" id="UP001429100">
    <property type="component" value="Unassembled WGS sequence"/>
</dbReference>
<dbReference type="Proteomes" id="UP000199752">
    <property type="component" value="Chromosome 2"/>
</dbReference>
<dbReference type="OrthoDB" id="339064at2759"/>
<keyword evidence="3" id="KW-1185">Reference proteome</keyword>
<evidence type="ECO:0000313" key="3">
    <source>
        <dbReference type="Proteomes" id="UP001429100"/>
    </source>
</evidence>
<dbReference type="VEuPathDB" id="CryptoDB:Chro.20089"/>
<dbReference type="AlphaFoldDB" id="A0A0S4TD68"/>
<protein>
    <submittedName>
        <fullName evidence="1">Uncharacterized protein</fullName>
    </submittedName>
</protein>
<dbReference type="EMBL" id="LN877948">
    <property type="protein sequence ID" value="CUV04434.1"/>
    <property type="molecule type" value="Genomic_DNA"/>
</dbReference>
<accession>A0A0S4TD68</accession>
<reference evidence="2 3" key="3">
    <citation type="submission" date="2017-10" db="EMBL/GenBank/DDBJ databases">
        <title>Consistent, comparative and evidence-based genome annotation and re-annotation for the closely-related species, Cryptosporidium parvum, C. hominis and C. tyzzeri.</title>
        <authorList>
            <person name="Baptista R.P."/>
            <person name="Li Y."/>
            <person name="Sateriale A."/>
            <person name="Striepen B."/>
            <person name="Kissinger J.C."/>
        </authorList>
    </citation>
    <scope>NUCLEOTIDE SEQUENCE [LARGE SCALE GENOMIC DNA]</scope>
    <source>
        <strain evidence="2">30976</strain>
    </source>
</reference>
<gene>
    <name evidence="1" type="ORF">CHUDEA2_780</name>
    <name evidence="2" type="ORF">GY17_00003439</name>
</gene>
<dbReference type="VEuPathDB" id="CryptoDB:CHUDEA2_780"/>
<name>A0A0S4TD68_CRYHO</name>
<dbReference type="EMBL" id="JTAI01000037">
    <property type="protein sequence ID" value="PPS96644.1"/>
    <property type="molecule type" value="Genomic_DNA"/>
</dbReference>
<evidence type="ECO:0000313" key="1">
    <source>
        <dbReference type="EMBL" id="CUV04434.1"/>
    </source>
</evidence>
<reference evidence="2 3" key="1">
    <citation type="submission" date="2014-11" db="EMBL/GenBank/DDBJ databases">
        <title>Comparative genomic analysis of Cryptosporidium hominis reveals occurrence of genetic recombination in virulent subtypes.</title>
        <authorList>
            <person name="Guo Y."/>
            <person name="Tang K."/>
            <person name="Frace M."/>
            <person name="Li N."/>
            <person name="Roellig D.M."/>
            <person name="Sammons S."/>
            <person name="Knipe K."/>
            <person name="Rowe L."/>
            <person name="Feng Y."/>
            <person name="Xiao L."/>
        </authorList>
    </citation>
    <scope>NUCLEOTIDE SEQUENCE [LARGE SCALE GENOMIC DNA]</scope>
    <source>
        <strain evidence="2">30976</strain>
    </source>
</reference>
<organism evidence="1">
    <name type="scientific">Cryptosporidium hominis</name>
    <dbReference type="NCBI Taxonomy" id="237895"/>
    <lineage>
        <taxon>Eukaryota</taxon>
        <taxon>Sar</taxon>
        <taxon>Alveolata</taxon>
        <taxon>Apicomplexa</taxon>
        <taxon>Conoidasida</taxon>
        <taxon>Coccidia</taxon>
        <taxon>Eucoccidiorida</taxon>
        <taxon>Eimeriorina</taxon>
        <taxon>Cryptosporidiidae</taxon>
        <taxon>Cryptosporidium</taxon>
    </lineage>
</organism>
<sequence length="366" mass="42432">MSVTTASKPQYDAFRDEYSFSEGLSFDSFILVNDPRCKKPPQRIVKEEALSPIQLFLRPFMQCCAPRSRSGKKIKINISSYSTTTRTSIASIEIANKFGINENETENVETLSKQSKSIMWYILVPYEYGIPIITETQRQFACLLWGIKNEYGLVTTEKSIQKIFEAAKERRETSDIIKEYKSNPDLQIMKLHRDGLSVTVDEAFNEILSYYSPKYSILAIISRGRCFAFYSQASEDKTNVTYLLFDASSKYETGPRVFGFKDIKSLREHVISEFSHDHETRLKVSEGFRVTVFQGRVMWNTEFDMPNTIVKKDFKEKNEAMIRLGRLNDPKFDAKVVYGELQKATTRPTDQDYFFTYQNNMMKITK</sequence>
<dbReference type="VEuPathDB" id="CryptoDB:GY17_00003439"/>
<dbReference type="VEuPathDB" id="CryptoDB:ChTU502y2012_387g0020"/>
<evidence type="ECO:0000313" key="2">
    <source>
        <dbReference type="EMBL" id="PPS96644.1"/>
    </source>
</evidence>
<reference evidence="1" key="2">
    <citation type="submission" date="2015-08" db="EMBL/GenBank/DDBJ databases">
        <authorList>
            <person name="Babu N.S."/>
            <person name="Beckwith C.J."/>
            <person name="Beseler K.G."/>
            <person name="Brison A."/>
            <person name="Carone J.V."/>
            <person name="Caskin T.P."/>
            <person name="Diamond M."/>
            <person name="Durham M.E."/>
            <person name="Foxe J.M."/>
            <person name="Go M."/>
            <person name="Henderson B.A."/>
            <person name="Jones I.B."/>
            <person name="McGettigan J.A."/>
            <person name="Micheletti S.J."/>
            <person name="Nasrallah M.E."/>
            <person name="Ortiz D."/>
            <person name="Piller C.R."/>
            <person name="Privatt S.R."/>
            <person name="Schneider S.L."/>
            <person name="Sharp S."/>
            <person name="Smith T.C."/>
            <person name="Stanton J.D."/>
            <person name="Ullery H.E."/>
            <person name="Wilson R.J."/>
            <person name="Serrano M.G."/>
            <person name="Buck G."/>
            <person name="Lee V."/>
            <person name="Wang Y."/>
            <person name="Carvalho R."/>
            <person name="Voegtly L."/>
            <person name="Shi R."/>
            <person name="Duckworth R."/>
            <person name="Johnson A."/>
            <person name="Loviza R."/>
            <person name="Walstead R."/>
            <person name="Shah Z."/>
            <person name="Kiflezghi M."/>
            <person name="Wade K."/>
            <person name="Ball S.L."/>
            <person name="Bradley K.W."/>
            <person name="Asai D.J."/>
            <person name="Bowman C.A."/>
            <person name="Russell D.A."/>
            <person name="Pope W.H."/>
            <person name="Jacobs-Sera D."/>
            <person name="Hendrix R.W."/>
            <person name="Hatfull G.F."/>
        </authorList>
    </citation>
    <scope>NUCLEOTIDE SEQUENCE [LARGE SCALE GENOMIC DNA]</scope>
</reference>